<dbReference type="EMBL" id="CP120629">
    <property type="protein sequence ID" value="WEW59903.1"/>
    <property type="molecule type" value="Genomic_DNA"/>
</dbReference>
<evidence type="ECO:0000313" key="3">
    <source>
        <dbReference type="EMBL" id="WEW59903.1"/>
    </source>
</evidence>
<dbReference type="Gene3D" id="3.75.10.10">
    <property type="entry name" value="L-arginine/glycine Amidinotransferase, Chain A"/>
    <property type="match status" value="1"/>
</dbReference>
<dbReference type="AlphaFoldDB" id="A0AAF0DKL7"/>
<dbReference type="Pfam" id="PF03068">
    <property type="entry name" value="PAD"/>
    <property type="match status" value="1"/>
</dbReference>
<reference evidence="3" key="1">
    <citation type="submission" date="2023-03" db="EMBL/GenBank/DDBJ databases">
        <title>Emydomyces testavorans Genome Sequence.</title>
        <authorList>
            <person name="Hoyer L."/>
        </authorList>
    </citation>
    <scope>NUCLEOTIDE SEQUENCE</scope>
    <source>
        <strain evidence="3">16-2883</strain>
    </source>
</reference>
<feature type="domain" description="Protein-arginine deiminase C-terminal" evidence="2">
    <location>
        <begin position="189"/>
        <end position="618"/>
    </location>
</feature>
<feature type="chain" id="PRO_5042138549" evidence="1">
    <location>
        <begin position="20"/>
        <end position="619"/>
    </location>
</feature>
<dbReference type="SUPFAM" id="SSF55909">
    <property type="entry name" value="Pentein"/>
    <property type="match status" value="1"/>
</dbReference>
<accession>A0AAF0DKL7</accession>
<dbReference type="Proteomes" id="UP001219355">
    <property type="component" value="Chromosome 3"/>
</dbReference>
<dbReference type="PANTHER" id="PTHR10837">
    <property type="entry name" value="PEPTIDYLARGININE DEIMINASE"/>
    <property type="match status" value="1"/>
</dbReference>
<name>A0AAF0DKL7_9EURO</name>
<dbReference type="InterPro" id="IPR004303">
    <property type="entry name" value="PAD"/>
</dbReference>
<organism evidence="3 4">
    <name type="scientific">Emydomyces testavorans</name>
    <dbReference type="NCBI Taxonomy" id="2070801"/>
    <lineage>
        <taxon>Eukaryota</taxon>
        <taxon>Fungi</taxon>
        <taxon>Dikarya</taxon>
        <taxon>Ascomycota</taxon>
        <taxon>Pezizomycotina</taxon>
        <taxon>Eurotiomycetes</taxon>
        <taxon>Eurotiomycetidae</taxon>
        <taxon>Onygenales</taxon>
        <taxon>Nannizziopsiaceae</taxon>
        <taxon>Emydomyces</taxon>
    </lineage>
</organism>
<dbReference type="SUPFAM" id="SSF110083">
    <property type="entry name" value="Peptidylarginine deiminase Pad4, middle domain"/>
    <property type="match status" value="1"/>
</dbReference>
<protein>
    <submittedName>
        <fullName evidence="3">Protein-arginine deiminase</fullName>
        <ecNumber evidence="3">3.5.3.15</ecNumber>
    </submittedName>
</protein>
<keyword evidence="3" id="KW-0378">Hydrolase</keyword>
<keyword evidence="1" id="KW-0732">Signal</keyword>
<dbReference type="PANTHER" id="PTHR10837:SF8">
    <property type="entry name" value="PROTEIN-ARGININE DEIMINASE"/>
    <property type="match status" value="1"/>
</dbReference>
<dbReference type="GO" id="GO:0005509">
    <property type="term" value="F:calcium ion binding"/>
    <property type="evidence" value="ECO:0007669"/>
    <property type="project" value="InterPro"/>
</dbReference>
<evidence type="ECO:0000259" key="2">
    <source>
        <dbReference type="Pfam" id="PF03068"/>
    </source>
</evidence>
<dbReference type="GO" id="GO:0005737">
    <property type="term" value="C:cytoplasm"/>
    <property type="evidence" value="ECO:0007669"/>
    <property type="project" value="InterPro"/>
</dbReference>
<keyword evidence="4" id="KW-1185">Reference proteome</keyword>
<dbReference type="EC" id="3.5.3.15" evidence="3"/>
<gene>
    <name evidence="3" type="ORF">PRK78_005385</name>
</gene>
<evidence type="ECO:0000256" key="1">
    <source>
        <dbReference type="SAM" id="SignalP"/>
    </source>
</evidence>
<proteinExistence type="predicted"/>
<evidence type="ECO:0000313" key="4">
    <source>
        <dbReference type="Proteomes" id="UP001219355"/>
    </source>
</evidence>
<feature type="signal peptide" evidence="1">
    <location>
        <begin position="1"/>
        <end position="19"/>
    </location>
</feature>
<dbReference type="InterPro" id="IPR036556">
    <property type="entry name" value="PAD_central_sf"/>
</dbReference>
<dbReference type="InterPro" id="IPR013530">
    <property type="entry name" value="PAD_C"/>
</dbReference>
<sequence>MRGTFSLLGLLALSHRSAAFKADIRADTNRDGRVDMHGDSDVQGDLGQNSEALFLANIGDTNRRCSQMPQFQGDISSEEIFDTCNDAVDDIQRAPQYMAPLLTIPIKGLSPSASGRISVSNNIARANVRIFRRRDKGWEITDENTTFSSAELAGGLELGIDARDTRRPGKWDGRATVHFTVEDQAQKSTGSVNLRVAPVLTHHHLQRAQQIFVSDLEGDFHKAFFQGLAASVKKAGISSPVYVANTGDQWTQDFFEPGYTSMPGPNGTISLRIMVRSSQKPRTAGRLVFQQFRDTGIGAVQYFTNDIRHTRDSTGNLETIPPYEHNGKKFPAGRVIMGSSSSYQPQILDYLRIQETQDPLPLKTDWLAVQHVDEFLQFLPANTPRGWRLMYGDTEAGLEILKEAQAAGHGQVLAFSRPSEDESYPKFTIAQVVNSKPFQEYNAACANETRHNLDILKRETGLRDEEITAVPALYWDFKKTFEPGNPSRLKLTTDMIGDEEFSIEGDFLKHSILRMALPEASTGESKSLHGREQKTTGALAFYPGAVNGLVLSNEHYLSPQQWGPVIDGRDILQEAVKKVYNSVGYTVDFLDDWYYHIGHGEVHCGTNSARDTTTPWWKA</sequence>
<dbReference type="GO" id="GO:0004668">
    <property type="term" value="F:protein-arginine deiminase activity"/>
    <property type="evidence" value="ECO:0007669"/>
    <property type="project" value="UniProtKB-EC"/>
</dbReference>